<organism evidence="7 8">
    <name type="scientific">Hydrotalea sandarakina</name>
    <dbReference type="NCBI Taxonomy" id="1004304"/>
    <lineage>
        <taxon>Bacteria</taxon>
        <taxon>Pseudomonadati</taxon>
        <taxon>Bacteroidota</taxon>
        <taxon>Chitinophagia</taxon>
        <taxon>Chitinophagales</taxon>
        <taxon>Chitinophagaceae</taxon>
        <taxon>Hydrotalea</taxon>
    </lineage>
</organism>
<keyword evidence="3" id="KW-0998">Cell outer membrane</keyword>
<evidence type="ECO:0000259" key="6">
    <source>
        <dbReference type="Pfam" id="PF07715"/>
    </source>
</evidence>
<dbReference type="RefSeq" id="WP_111293145.1">
    <property type="nucleotide sequence ID" value="NZ_QKZV01000001.1"/>
</dbReference>
<dbReference type="InterPro" id="IPR012910">
    <property type="entry name" value="Plug_dom"/>
</dbReference>
<dbReference type="SUPFAM" id="SSF49464">
    <property type="entry name" value="Carboxypeptidase regulatory domain-like"/>
    <property type="match status" value="1"/>
</dbReference>
<name>A0A2W7RZI3_9BACT</name>
<dbReference type="EMBL" id="QKZV01000001">
    <property type="protein sequence ID" value="PZX65674.1"/>
    <property type="molecule type" value="Genomic_DNA"/>
</dbReference>
<feature type="domain" description="TonB-dependent receptor-like beta-barrel" evidence="5">
    <location>
        <begin position="572"/>
        <end position="902"/>
    </location>
</feature>
<sequence length="953" mass="108024">MQPISVKKILLLLAFSLLIIGYSFAAEIKGKVFDAITGEPLIGATVTLEKGEQKFTTSVNLDGSFAFRKMPAGKYELKIKYVGYESIKEVKIHVKDEKEIQNFTFNMNQKKDELKEIVVTSGANRYSDKYTRSLEKNADYVQNILSEKAIEISPDVTVANVLQRMSGVTIQRSNNGEGKYAIIRGMDQRYNTTLVNGIKIPSPNDKYRYVPMNLFPSDLLERLEVIKALTPSMEGDATGGVMNLIMKNAPDKKMFHAFVAGGGNTLFRDRDFQRFDHSVISKLDPSELHGSNYLAQPSDFPTQNLNFSKQLDPINFQTGLTFGNRYFHKKLGFIVGVGFQNFYTGSNQILNTQYPGAIVLPNANGIQGNIYNNYPQFDKAINNTYSIQTSRLGINNKWDYAINAKNKISLFNMYVRQNEFEARVFQSLDVNTNLGNIANVYRSRWQQQTIYNSTLHGEHIINSAFNLNWDAVYSKAKQLVPDYASFEYDNKQNQDGSLKYPVQTGILKGMDRIWLHNSDRDLAGYLNLNYNTHLLNKNLTLSVGGMYRNKERNNYYHHYSLSPVNGGNQMFTTIANAQYSFAINGGDNGAGDQGIGRVYNITENVSAGYFQFKYQLSEKLDAVGGVRVEHTDQNYQTNLPLNLNAVYGHIYYTDLLPSLHLKYKINQLQNVRLSYFKSIARPSFVDLIPQLVPASENDAYDQQGNPFIKHTQVDNLDLRYELFPQGADQILIGAFTKFIQNPIETSFSHYSVFGGNSAPGTNILTPLNAGNVTNYGVELVFTKYIGKFGINANYTYTHSNTTTQKFYLYYDATQQKNITISKMQSRPLQGQAKHIGNLSLLFKDPKTGIDMQLAYVYTGERLTSVNSFYNLDTWQSPFSQLDFSFEKKIVKRVSIYGKINNLTNSQTRFFLKQPYLIGNTLNKIPGQDDPAHSIFVERDTYGVSYLLGVRFKL</sequence>
<proteinExistence type="inferred from homology"/>
<evidence type="ECO:0000313" key="7">
    <source>
        <dbReference type="EMBL" id="PZX65674.1"/>
    </source>
</evidence>
<dbReference type="Pfam" id="PF13715">
    <property type="entry name" value="CarbopepD_reg_2"/>
    <property type="match status" value="1"/>
</dbReference>
<gene>
    <name evidence="7" type="ORF">LX80_00164</name>
</gene>
<reference evidence="7 8" key="1">
    <citation type="submission" date="2018-06" db="EMBL/GenBank/DDBJ databases">
        <title>Genomic Encyclopedia of Archaeal and Bacterial Type Strains, Phase II (KMG-II): from individual species to whole genera.</title>
        <authorList>
            <person name="Goeker M."/>
        </authorList>
    </citation>
    <scope>NUCLEOTIDE SEQUENCE [LARGE SCALE GENOMIC DNA]</scope>
    <source>
        <strain evidence="7 8">DSM 23241</strain>
    </source>
</reference>
<evidence type="ECO:0000256" key="2">
    <source>
        <dbReference type="ARBA" id="ARBA00023136"/>
    </source>
</evidence>
<dbReference type="InterPro" id="IPR037066">
    <property type="entry name" value="Plug_dom_sf"/>
</dbReference>
<dbReference type="InterPro" id="IPR008969">
    <property type="entry name" value="CarboxyPept-like_regulatory"/>
</dbReference>
<evidence type="ECO:0000259" key="5">
    <source>
        <dbReference type="Pfam" id="PF00593"/>
    </source>
</evidence>
<dbReference type="SUPFAM" id="SSF56935">
    <property type="entry name" value="Porins"/>
    <property type="match status" value="1"/>
</dbReference>
<dbReference type="Proteomes" id="UP000249720">
    <property type="component" value="Unassembled WGS sequence"/>
</dbReference>
<dbReference type="Pfam" id="PF00593">
    <property type="entry name" value="TonB_dep_Rec_b-barrel"/>
    <property type="match status" value="1"/>
</dbReference>
<comment type="subcellular location">
    <subcellularLocation>
        <location evidence="1 4">Cell outer membrane</location>
    </subcellularLocation>
</comment>
<evidence type="ECO:0000256" key="1">
    <source>
        <dbReference type="ARBA" id="ARBA00004442"/>
    </source>
</evidence>
<comment type="caution">
    <text evidence="7">The sequence shown here is derived from an EMBL/GenBank/DDBJ whole genome shotgun (WGS) entry which is preliminary data.</text>
</comment>
<dbReference type="PANTHER" id="PTHR40980:SF4">
    <property type="entry name" value="TONB-DEPENDENT RECEPTOR-LIKE BETA-BARREL DOMAIN-CONTAINING PROTEIN"/>
    <property type="match status" value="1"/>
</dbReference>
<dbReference type="Gene3D" id="2.40.170.20">
    <property type="entry name" value="TonB-dependent receptor, beta-barrel domain"/>
    <property type="match status" value="1"/>
</dbReference>
<dbReference type="Gene3D" id="2.170.130.10">
    <property type="entry name" value="TonB-dependent receptor, plug domain"/>
    <property type="match status" value="1"/>
</dbReference>
<accession>A0A2W7RZI3</accession>
<dbReference type="GO" id="GO:0009279">
    <property type="term" value="C:cell outer membrane"/>
    <property type="evidence" value="ECO:0007669"/>
    <property type="project" value="UniProtKB-SubCell"/>
</dbReference>
<evidence type="ECO:0000313" key="8">
    <source>
        <dbReference type="Proteomes" id="UP000249720"/>
    </source>
</evidence>
<dbReference type="Pfam" id="PF07715">
    <property type="entry name" value="Plug"/>
    <property type="match status" value="1"/>
</dbReference>
<dbReference type="Gene3D" id="2.60.40.1120">
    <property type="entry name" value="Carboxypeptidase-like, regulatory domain"/>
    <property type="match status" value="1"/>
</dbReference>
<evidence type="ECO:0000256" key="4">
    <source>
        <dbReference type="RuleBase" id="RU003357"/>
    </source>
</evidence>
<protein>
    <submittedName>
        <fullName evidence="7">TonB-dependent receptor</fullName>
    </submittedName>
</protein>
<dbReference type="OrthoDB" id="8727862at2"/>
<dbReference type="InterPro" id="IPR036942">
    <property type="entry name" value="Beta-barrel_TonB_sf"/>
</dbReference>
<keyword evidence="7" id="KW-0675">Receptor</keyword>
<keyword evidence="4" id="KW-0798">TonB box</keyword>
<dbReference type="AlphaFoldDB" id="A0A2W7RZI3"/>
<dbReference type="PANTHER" id="PTHR40980">
    <property type="entry name" value="PLUG DOMAIN-CONTAINING PROTEIN"/>
    <property type="match status" value="1"/>
</dbReference>
<feature type="domain" description="TonB-dependent receptor plug" evidence="6">
    <location>
        <begin position="143"/>
        <end position="241"/>
    </location>
</feature>
<evidence type="ECO:0000256" key="3">
    <source>
        <dbReference type="ARBA" id="ARBA00023237"/>
    </source>
</evidence>
<keyword evidence="2 4" id="KW-0472">Membrane</keyword>
<keyword evidence="8" id="KW-1185">Reference proteome</keyword>
<comment type="similarity">
    <text evidence="4">Belongs to the TonB-dependent receptor family.</text>
</comment>
<dbReference type="InterPro" id="IPR000531">
    <property type="entry name" value="Beta-barrel_TonB"/>
</dbReference>